<dbReference type="InterPro" id="IPR054220">
    <property type="entry name" value="DUF6940"/>
</dbReference>
<dbReference type="EMBL" id="JBHZOL010000014">
    <property type="protein sequence ID" value="MFE4105063.1"/>
    <property type="molecule type" value="Genomic_DNA"/>
</dbReference>
<dbReference type="Pfam" id="PF22086">
    <property type="entry name" value="DUF6940"/>
    <property type="match status" value="1"/>
</dbReference>
<evidence type="ECO:0000313" key="1">
    <source>
        <dbReference type="EMBL" id="MFE4105063.1"/>
    </source>
</evidence>
<dbReference type="Proteomes" id="UP001600165">
    <property type="component" value="Unassembled WGS sequence"/>
</dbReference>
<comment type="caution">
    <text evidence="1">The sequence shown here is derived from an EMBL/GenBank/DDBJ whole genome shotgun (WGS) entry which is preliminary data.</text>
</comment>
<feature type="non-terminal residue" evidence="1">
    <location>
        <position position="1"/>
    </location>
</feature>
<accession>A0ABW6IA84</accession>
<sequence>RSAPTQQVHALWATVGRRASQLLNEQGRQPLWISTSGLGVYWLHVRLDTFPKYYRHLPYQAMPATQ</sequence>
<organism evidence="1 2">
    <name type="scientific">Almyronema epifaneia S1</name>
    <dbReference type="NCBI Taxonomy" id="2991925"/>
    <lineage>
        <taxon>Bacteria</taxon>
        <taxon>Bacillati</taxon>
        <taxon>Cyanobacteriota</taxon>
        <taxon>Cyanophyceae</taxon>
        <taxon>Nodosilineales</taxon>
        <taxon>Nodosilineaceae</taxon>
        <taxon>Almyronema</taxon>
        <taxon>Almyronema epifaneia</taxon>
    </lineage>
</organism>
<dbReference type="RefSeq" id="WP_377961007.1">
    <property type="nucleotide sequence ID" value="NZ_JBHZOL010000014.1"/>
</dbReference>
<name>A0ABW6IA84_9CYAN</name>
<gene>
    <name evidence="1" type="ORF">ACFVKH_02155</name>
</gene>
<protein>
    <submittedName>
        <fullName evidence="1">DUF6940 family protein</fullName>
    </submittedName>
</protein>
<evidence type="ECO:0000313" key="2">
    <source>
        <dbReference type="Proteomes" id="UP001600165"/>
    </source>
</evidence>
<proteinExistence type="predicted"/>
<keyword evidence="2" id="KW-1185">Reference proteome</keyword>
<reference evidence="1 2" key="1">
    <citation type="submission" date="2024-10" db="EMBL/GenBank/DDBJ databases">
        <authorList>
            <person name="Ratan Roy A."/>
            <person name="Morales Sandoval P.H."/>
            <person name="De Los Santos Villalobos S."/>
            <person name="Chakraborty S."/>
            <person name="Mukherjee J."/>
        </authorList>
    </citation>
    <scope>NUCLEOTIDE SEQUENCE [LARGE SCALE GENOMIC DNA]</scope>
    <source>
        <strain evidence="1 2">S1</strain>
    </source>
</reference>